<comment type="caution">
    <text evidence="2">The sequence shown here is derived from an EMBL/GenBank/DDBJ whole genome shotgun (WGS) entry which is preliminary data.</text>
</comment>
<dbReference type="Proteomes" id="UP000705994">
    <property type="component" value="Unassembled WGS sequence"/>
</dbReference>
<gene>
    <name evidence="2" type="ORF">KIJ07_01125</name>
</gene>
<organism evidence="2 3">
    <name type="scientific">Leuconostoc gelidum subsp. gelidum</name>
    <dbReference type="NCBI Taxonomy" id="1607839"/>
    <lineage>
        <taxon>Bacteria</taxon>
        <taxon>Bacillati</taxon>
        <taxon>Bacillota</taxon>
        <taxon>Bacilli</taxon>
        <taxon>Lactobacillales</taxon>
        <taxon>Lactobacillaceae</taxon>
        <taxon>Leuconostoc</taxon>
        <taxon>Leuconostoc gelidum group</taxon>
    </lineage>
</organism>
<keyword evidence="1" id="KW-0812">Transmembrane</keyword>
<accession>A0ABS7V0Z2</accession>
<evidence type="ECO:0000313" key="3">
    <source>
        <dbReference type="Proteomes" id="UP000705994"/>
    </source>
</evidence>
<dbReference type="PANTHER" id="PTHR34980">
    <property type="entry name" value="INNER MEMBRANE PROTEIN-RELATED-RELATED"/>
    <property type="match status" value="1"/>
</dbReference>
<name>A0ABS7V0Z2_LEUGE</name>
<feature type="transmembrane region" description="Helical" evidence="1">
    <location>
        <begin position="67"/>
        <end position="92"/>
    </location>
</feature>
<evidence type="ECO:0000256" key="1">
    <source>
        <dbReference type="SAM" id="Phobius"/>
    </source>
</evidence>
<dbReference type="InterPro" id="IPR008523">
    <property type="entry name" value="DUF805"/>
</dbReference>
<reference evidence="2 3" key="1">
    <citation type="submission" date="2021-05" db="EMBL/GenBank/DDBJ databases">
        <title>Pangenome of Leuconostoc gelidum warrants species status for Leuconostoc gelidum subsp. gasicomitatum.</title>
        <authorList>
            <person name="Johansson P."/>
            <person name="Sade E."/>
            <person name="Hultman J."/>
            <person name="Auvinen P."/>
            <person name="Bjorkroth J."/>
        </authorList>
    </citation>
    <scope>NUCLEOTIDE SEQUENCE [LARGE SCALE GENOMIC DNA]</scope>
    <source>
        <strain evidence="2 3">AMKR21</strain>
    </source>
</reference>
<dbReference type="PANTHER" id="PTHR34980:SF2">
    <property type="entry name" value="INNER MEMBRANE PROTEIN YHAH-RELATED"/>
    <property type="match status" value="1"/>
</dbReference>
<keyword evidence="1" id="KW-1133">Transmembrane helix</keyword>
<keyword evidence="1" id="KW-0472">Membrane</keyword>
<protein>
    <submittedName>
        <fullName evidence="2">DUF805 domain-containing protein</fullName>
    </submittedName>
</protein>
<evidence type="ECO:0000313" key="2">
    <source>
        <dbReference type="EMBL" id="MBZ5999033.1"/>
    </source>
</evidence>
<sequence length="158" mass="17873">MTAWGALIDFFKQYKRFIGTSSRSAFNWMTWFWNIIYWIIAILIVFVAGLGAFFGKHGTSMTDATPLFGTIILVAVISVVLSIIIIIPNLALYARRLHDMGYSGWWQLIVIIVNVILIVGAMYSGINEDILYGIQTVISLGFNLWLSFGQTKFNTQYS</sequence>
<dbReference type="Pfam" id="PF05656">
    <property type="entry name" value="DUF805"/>
    <property type="match status" value="1"/>
</dbReference>
<feature type="transmembrane region" description="Helical" evidence="1">
    <location>
        <begin position="35"/>
        <end position="55"/>
    </location>
</feature>
<proteinExistence type="predicted"/>
<keyword evidence="3" id="KW-1185">Reference proteome</keyword>
<dbReference type="EMBL" id="JAHBFX010000001">
    <property type="protein sequence ID" value="MBZ5999033.1"/>
    <property type="molecule type" value="Genomic_DNA"/>
</dbReference>
<dbReference type="RefSeq" id="WP_010015204.1">
    <property type="nucleotide sequence ID" value="NZ_BPKU01000004.1"/>
</dbReference>
<feature type="transmembrane region" description="Helical" evidence="1">
    <location>
        <begin position="104"/>
        <end position="123"/>
    </location>
</feature>
<feature type="transmembrane region" description="Helical" evidence="1">
    <location>
        <begin position="130"/>
        <end position="148"/>
    </location>
</feature>